<reference evidence="2" key="1">
    <citation type="submission" date="2021-02" db="EMBL/GenBank/DDBJ databases">
        <title>Genome sequence Cadophora malorum strain M34.</title>
        <authorList>
            <person name="Stefanovic E."/>
            <person name="Vu D."/>
            <person name="Scully C."/>
            <person name="Dijksterhuis J."/>
            <person name="Roader J."/>
            <person name="Houbraken J."/>
        </authorList>
    </citation>
    <scope>NUCLEOTIDE SEQUENCE</scope>
    <source>
        <strain evidence="2">M34</strain>
    </source>
</reference>
<dbReference type="InterPro" id="IPR056867">
    <property type="entry name" value="LRR_15"/>
</dbReference>
<evidence type="ECO:0000313" key="3">
    <source>
        <dbReference type="Proteomes" id="UP000664132"/>
    </source>
</evidence>
<organism evidence="2 3">
    <name type="scientific">Cadophora malorum</name>
    <dbReference type="NCBI Taxonomy" id="108018"/>
    <lineage>
        <taxon>Eukaryota</taxon>
        <taxon>Fungi</taxon>
        <taxon>Dikarya</taxon>
        <taxon>Ascomycota</taxon>
        <taxon>Pezizomycotina</taxon>
        <taxon>Leotiomycetes</taxon>
        <taxon>Helotiales</taxon>
        <taxon>Ploettnerulaceae</taxon>
        <taxon>Cadophora</taxon>
    </lineage>
</organism>
<comment type="caution">
    <text evidence="2">The sequence shown here is derived from an EMBL/GenBank/DDBJ whole genome shotgun (WGS) entry which is preliminary data.</text>
</comment>
<name>A0A8H7T5K3_9HELO</name>
<feature type="domain" description="Leucine-rich repeat" evidence="1">
    <location>
        <begin position="60"/>
        <end position="404"/>
    </location>
</feature>
<evidence type="ECO:0000259" key="1">
    <source>
        <dbReference type="Pfam" id="PF24969"/>
    </source>
</evidence>
<protein>
    <recommendedName>
        <fullName evidence="1">Leucine-rich repeat domain-containing protein</fullName>
    </recommendedName>
</protein>
<dbReference type="Proteomes" id="UP000664132">
    <property type="component" value="Unassembled WGS sequence"/>
</dbReference>
<accession>A0A8H7T5K3</accession>
<dbReference type="EMBL" id="JAFJYH010000346">
    <property type="protein sequence ID" value="KAG4412895.1"/>
    <property type="molecule type" value="Genomic_DNA"/>
</dbReference>
<dbReference type="Pfam" id="PF24969">
    <property type="entry name" value="LRR_15"/>
    <property type="match status" value="1"/>
</dbReference>
<dbReference type="AlphaFoldDB" id="A0A8H7T5K3"/>
<dbReference type="CDD" id="cd09917">
    <property type="entry name" value="F-box_SF"/>
    <property type="match status" value="1"/>
</dbReference>
<gene>
    <name evidence="2" type="ORF">IFR04_013969</name>
</gene>
<dbReference type="OrthoDB" id="5130616at2759"/>
<evidence type="ECO:0000313" key="2">
    <source>
        <dbReference type="EMBL" id="KAG4412895.1"/>
    </source>
</evidence>
<proteinExistence type="predicted"/>
<keyword evidence="3" id="KW-1185">Reference proteome</keyword>
<sequence length="515" mass="57789">MAISLEALSEELLVRIVAFPERPSLHALALTSRTLNRLATPALYDSVDLKGGNGDGGNKFLIPLTYHLLKNSDLASMVHSFSIRDVFTCEEDDLIPLGSEGEDTEYRKGWPADQEDVDSLLERAVADVVDTEKEQERLYDILREGSDEGLTIGILISKLPNLRRLDIVGSMMSAEKRILSFLQRIAKREAPFDKKPVLTKLAEVLICVRYSSKTLHPPMSISNFVQGWDEKYPNSPDMIGAYMELPSMRRIHGYQLGNNDQDAVTESLGALGIGTSPVEEIELRETQLYAADLDKILKSCRNLKTFIYEVGHAWAWYTLRTSDIMNSMKAVEKTLENLVFDHSEYVGDAAEGQDELGAVSLAAFDKLRYLKISAMFLAGWKQETKFDLKQTFPTALEELHVTYVGDPIYCPAWVPKALQEVMERKETVFPGLKKLTLQGAFLNNADRLDAIKALVQTSREKGVETVVLADDAEDTRSWNEKGERGWGFGEEVEWKGCWGNYTRLMTVIDVDGGGW</sequence>